<feature type="domain" description="Heterokaryon incompatibility" evidence="1">
    <location>
        <begin position="76"/>
        <end position="233"/>
    </location>
</feature>
<sequence length="372" mass="42138">MSNGTCPQFLSQNTGSGSALGFLATKYRECLKHHNQCSPRPSSSAWYPSRVIEVGENRGDPIHLRETKNFSDQGPYFTLSHCWGQSHPFALKKDTVSTLKAGLPVHKLPKTFQDAVTVAQHFQVRYLWIDSLCIFQDDIDDWSAESGDMRNVYSRAACNIGATAATNSDGGLFFNRDPAVFLPRRIQGSWAPSPNSENSKFPSAGSYYCDNQDVWFDNVEKAPLNKRAWVSQERYLSPRILHFGARQVFWECQHCKASEVYPGGLPKWAMLTWSDDASSLARPHEIYYLWAVFRISYTECEMTKEEDKLVAIRGIAQDVTEALDDNLVAGLWRNRIIEELCWSMESWSGTALARPLKWRAPTWSWASTNGTV</sequence>
<organism evidence="2 3">
    <name type="scientific">Lophium mytilinum</name>
    <dbReference type="NCBI Taxonomy" id="390894"/>
    <lineage>
        <taxon>Eukaryota</taxon>
        <taxon>Fungi</taxon>
        <taxon>Dikarya</taxon>
        <taxon>Ascomycota</taxon>
        <taxon>Pezizomycotina</taxon>
        <taxon>Dothideomycetes</taxon>
        <taxon>Pleosporomycetidae</taxon>
        <taxon>Mytilinidiales</taxon>
        <taxon>Mytilinidiaceae</taxon>
        <taxon>Lophium</taxon>
    </lineage>
</organism>
<feature type="non-terminal residue" evidence="2">
    <location>
        <position position="372"/>
    </location>
</feature>
<evidence type="ECO:0000259" key="1">
    <source>
        <dbReference type="Pfam" id="PF06985"/>
    </source>
</evidence>
<dbReference type="PANTHER" id="PTHR33112">
    <property type="entry name" value="DOMAIN PROTEIN, PUTATIVE-RELATED"/>
    <property type="match status" value="1"/>
</dbReference>
<dbReference type="OrthoDB" id="2958217at2759"/>
<dbReference type="EMBL" id="MU004193">
    <property type="protein sequence ID" value="KAF2492847.1"/>
    <property type="molecule type" value="Genomic_DNA"/>
</dbReference>
<proteinExistence type="predicted"/>
<gene>
    <name evidence="2" type="ORF">BU16DRAFT_514081</name>
</gene>
<reference evidence="2" key="1">
    <citation type="journal article" date="2020" name="Stud. Mycol.">
        <title>101 Dothideomycetes genomes: a test case for predicting lifestyles and emergence of pathogens.</title>
        <authorList>
            <person name="Haridas S."/>
            <person name="Albert R."/>
            <person name="Binder M."/>
            <person name="Bloem J."/>
            <person name="Labutti K."/>
            <person name="Salamov A."/>
            <person name="Andreopoulos B."/>
            <person name="Baker S."/>
            <person name="Barry K."/>
            <person name="Bills G."/>
            <person name="Bluhm B."/>
            <person name="Cannon C."/>
            <person name="Castanera R."/>
            <person name="Culley D."/>
            <person name="Daum C."/>
            <person name="Ezra D."/>
            <person name="Gonzalez J."/>
            <person name="Henrissat B."/>
            <person name="Kuo A."/>
            <person name="Liang C."/>
            <person name="Lipzen A."/>
            <person name="Lutzoni F."/>
            <person name="Magnuson J."/>
            <person name="Mondo S."/>
            <person name="Nolan M."/>
            <person name="Ohm R."/>
            <person name="Pangilinan J."/>
            <person name="Park H.-J."/>
            <person name="Ramirez L."/>
            <person name="Alfaro M."/>
            <person name="Sun H."/>
            <person name="Tritt A."/>
            <person name="Yoshinaga Y."/>
            <person name="Zwiers L.-H."/>
            <person name="Turgeon B."/>
            <person name="Goodwin S."/>
            <person name="Spatafora J."/>
            <person name="Crous P."/>
            <person name="Grigoriev I."/>
        </authorList>
    </citation>
    <scope>NUCLEOTIDE SEQUENCE</scope>
    <source>
        <strain evidence="2">CBS 269.34</strain>
    </source>
</reference>
<keyword evidence="3" id="KW-1185">Reference proteome</keyword>
<dbReference type="Proteomes" id="UP000799750">
    <property type="component" value="Unassembled WGS sequence"/>
</dbReference>
<dbReference type="PANTHER" id="PTHR33112:SF10">
    <property type="entry name" value="TOL"/>
    <property type="match status" value="1"/>
</dbReference>
<dbReference type="InterPro" id="IPR010730">
    <property type="entry name" value="HET"/>
</dbReference>
<dbReference type="Pfam" id="PF06985">
    <property type="entry name" value="HET"/>
    <property type="match status" value="1"/>
</dbReference>
<name>A0A6A6QPK9_9PEZI</name>
<evidence type="ECO:0000313" key="3">
    <source>
        <dbReference type="Proteomes" id="UP000799750"/>
    </source>
</evidence>
<dbReference type="AlphaFoldDB" id="A0A6A6QPK9"/>
<evidence type="ECO:0000313" key="2">
    <source>
        <dbReference type="EMBL" id="KAF2492847.1"/>
    </source>
</evidence>
<accession>A0A6A6QPK9</accession>
<protein>
    <submittedName>
        <fullName evidence="2">HET-domain-containing protein</fullName>
    </submittedName>
</protein>